<dbReference type="Pfam" id="PF13540">
    <property type="entry name" value="RCC1_2"/>
    <property type="match status" value="1"/>
</dbReference>
<dbReference type="InterPro" id="IPR000408">
    <property type="entry name" value="Reg_chr_condens"/>
</dbReference>
<proteinExistence type="predicted"/>
<dbReference type="SUPFAM" id="SSF50965">
    <property type="entry name" value="Galactose oxidase, central domain"/>
    <property type="match status" value="1"/>
</dbReference>
<dbReference type="SUPFAM" id="SSF50985">
    <property type="entry name" value="RCC1/BLIP-II"/>
    <property type="match status" value="1"/>
</dbReference>
<evidence type="ECO:0000313" key="5">
    <source>
        <dbReference type="Proteomes" id="UP000321046"/>
    </source>
</evidence>
<name>A0A5C6XRG2_9DELT</name>
<dbReference type="Proteomes" id="UP000321046">
    <property type="component" value="Unassembled WGS sequence"/>
</dbReference>
<sequence>MRHHSAPLSAVSGVAHDAANRWSILMPTYLLKSLPLCGALVMALSACTSEAPLNDTDSDDRLQPPAVTIASPDNGVELDDATVDVTLALSGDVAALRYALNDATPEEILLDEVVADYTFELNAHPGSNVLWAEAIASDGRTARDEVAFWLSADLPPQISFESASQTPIFEESFTLSAAITSPGGELDAVELRVNDANISVEEDALTLVDEAPYTYSFETVLTLSEGENLIELRATHGDASVTETLLLTRGQDTEAPTLAEINLPDGSSVESRQPWLSGRVTDNVEVAELRLLKEGADAVIISVNEDGTFGAPVDLLPGPNAFTLEAEDVFGNTTSLERSLYFGARTSAGGSHTGAILNGQIFAWGRNNKGQAGVGYTSNLGDTDPAHPDAPMPVSLGEGEEAVALAFGQNSSLALSASGQVYAWGDNGDGQLCVGTPGSAELDEEDRLEPTLVTLSEPAIAIFRGNSHSLILGASGQVYACGDNGSGQLGDGTTESRDLPTPVEGLEDVIAIRAGSASSYALTASGQVYAWGRNSYGNLALGTDDSDAHPTPAIIDGLEEVVDLANGRDHVVALTRTGELFGWGLNASNQLGQQPDWEDGEVHEVAPLTTIDASLNLARVGAGGNQSFIVTAEGLAYGWGQNGFGNLGTPTEDDLTNAEDPVFGLVGLDDLGVGALHSVALRNDGRIFTWGWSFQGSLGAGESAINAWSYRVPVLVDVEAP</sequence>
<evidence type="ECO:0000259" key="3">
    <source>
        <dbReference type="Pfam" id="PF25390"/>
    </source>
</evidence>
<dbReference type="PANTHER" id="PTHR45982:SF1">
    <property type="entry name" value="REGULATOR OF CHROMOSOME CONDENSATION"/>
    <property type="match status" value="1"/>
</dbReference>
<dbReference type="Gene3D" id="2.130.10.30">
    <property type="entry name" value="Regulator of chromosome condensation 1/beta-lactamase-inhibitor protein II"/>
    <property type="match status" value="2"/>
</dbReference>
<feature type="domain" description="RCC1-like" evidence="3">
    <location>
        <begin position="303"/>
        <end position="599"/>
    </location>
</feature>
<organism evidence="4 5">
    <name type="scientific">Lujinxingia vulgaris</name>
    <dbReference type="NCBI Taxonomy" id="2600176"/>
    <lineage>
        <taxon>Bacteria</taxon>
        <taxon>Deltaproteobacteria</taxon>
        <taxon>Bradymonadales</taxon>
        <taxon>Lujinxingiaceae</taxon>
        <taxon>Lujinxingia</taxon>
    </lineage>
</organism>
<protein>
    <recommendedName>
        <fullName evidence="3">RCC1-like domain-containing protein</fullName>
    </recommendedName>
</protein>
<dbReference type="Gene3D" id="2.60.40.10">
    <property type="entry name" value="Immunoglobulins"/>
    <property type="match status" value="2"/>
</dbReference>
<dbReference type="InterPro" id="IPR009091">
    <property type="entry name" value="RCC1/BLIP-II"/>
</dbReference>
<reference evidence="4 5" key="1">
    <citation type="submission" date="2019-08" db="EMBL/GenBank/DDBJ databases">
        <title>Bradymonadales sp. TMQ2.</title>
        <authorList>
            <person name="Liang Q."/>
        </authorList>
    </citation>
    <scope>NUCLEOTIDE SEQUENCE [LARGE SCALE GENOMIC DNA]</scope>
    <source>
        <strain evidence="4 5">TMQ2</strain>
    </source>
</reference>
<dbReference type="PROSITE" id="PS50012">
    <property type="entry name" value="RCC1_3"/>
    <property type="match status" value="7"/>
</dbReference>
<evidence type="ECO:0000256" key="1">
    <source>
        <dbReference type="ARBA" id="ARBA00022658"/>
    </source>
</evidence>
<dbReference type="InterPro" id="IPR011043">
    <property type="entry name" value="Gal_Oxase/kelch_b-propeller"/>
</dbReference>
<dbReference type="GO" id="GO:0005085">
    <property type="term" value="F:guanyl-nucleotide exchange factor activity"/>
    <property type="evidence" value="ECO:0007669"/>
    <property type="project" value="TreeGrafter"/>
</dbReference>
<dbReference type="OrthoDB" id="9758365at2"/>
<dbReference type="InterPro" id="IPR051553">
    <property type="entry name" value="Ran_GTPase-activating"/>
</dbReference>
<dbReference type="InterPro" id="IPR058923">
    <property type="entry name" value="RCC1-like_dom"/>
</dbReference>
<evidence type="ECO:0000313" key="4">
    <source>
        <dbReference type="EMBL" id="TXD44571.1"/>
    </source>
</evidence>
<dbReference type="EMBL" id="VOSL01000002">
    <property type="protein sequence ID" value="TXD44571.1"/>
    <property type="molecule type" value="Genomic_DNA"/>
</dbReference>
<dbReference type="PRINTS" id="PR00633">
    <property type="entry name" value="RCCNDNSATION"/>
</dbReference>
<comment type="caution">
    <text evidence="4">The sequence shown here is derived from an EMBL/GenBank/DDBJ whole genome shotgun (WGS) entry which is preliminary data.</text>
</comment>
<evidence type="ECO:0000256" key="2">
    <source>
        <dbReference type="ARBA" id="ARBA00022737"/>
    </source>
</evidence>
<keyword evidence="1" id="KW-0344">Guanine-nucleotide releasing factor</keyword>
<keyword evidence="2" id="KW-0677">Repeat</keyword>
<gene>
    <name evidence="4" type="ORF">FRC96_00370</name>
</gene>
<dbReference type="PANTHER" id="PTHR45982">
    <property type="entry name" value="REGULATOR OF CHROMOSOME CONDENSATION"/>
    <property type="match status" value="1"/>
</dbReference>
<dbReference type="InterPro" id="IPR013783">
    <property type="entry name" value="Ig-like_fold"/>
</dbReference>
<dbReference type="GO" id="GO:0005737">
    <property type="term" value="C:cytoplasm"/>
    <property type="evidence" value="ECO:0007669"/>
    <property type="project" value="TreeGrafter"/>
</dbReference>
<accession>A0A5C6XRG2</accession>
<dbReference type="Pfam" id="PF25390">
    <property type="entry name" value="WD40_RLD"/>
    <property type="match status" value="1"/>
</dbReference>
<dbReference type="AlphaFoldDB" id="A0A5C6XRG2"/>